<dbReference type="NCBIfam" id="TIGR01891">
    <property type="entry name" value="amidohydrolases"/>
    <property type="match status" value="1"/>
</dbReference>
<dbReference type="SUPFAM" id="SSF53187">
    <property type="entry name" value="Zn-dependent exopeptidases"/>
    <property type="match status" value="1"/>
</dbReference>
<evidence type="ECO:0000313" key="4">
    <source>
        <dbReference type="Proteomes" id="UP000539111"/>
    </source>
</evidence>
<gene>
    <name evidence="3" type="ORF">BJY26_002159</name>
</gene>
<dbReference type="AlphaFoldDB" id="A0A7Z0D2Y5"/>
<sequence>MTDSSVATPAVRNELKEVALSAAAAARDEVVGLSHDMHAHPEVAFEEHRTADAITAVLSRHGFSIERGVADLPTAFVATAGSGDLTIGICAELDALPGVGHACGHNVIAGAAATAGIALAHVADAAGVTVKVFGTPAEEFGGGKIFMLNAGVFDGVHAAMMVHPGTSEYADHYTRAVVDLDVTYTGKAAHSAAAPNEGINAGDAATVAQVAIGLLRQHLNPGDLVHGIITKGGEAPNVVPSETNLLYDARANTIAELDGVKKRLRACFEAGATATGCSVDIADEWPAFSEFRNDDPMVDFYRANAEALGRTFTRTPMQQRLAEAGSTDMGNVSLAMPAIHPTIKVDAHGASNHQPEFARWCAEPDADQALYDGGVSMAWTAIDLATDDGQRARLLAGRDA</sequence>
<dbReference type="GO" id="GO:0005737">
    <property type="term" value="C:cytoplasm"/>
    <property type="evidence" value="ECO:0007669"/>
    <property type="project" value="TreeGrafter"/>
</dbReference>
<organism evidence="3 4">
    <name type="scientific">Spelaeicoccus albus</name>
    <dbReference type="NCBI Taxonomy" id="1280376"/>
    <lineage>
        <taxon>Bacteria</taxon>
        <taxon>Bacillati</taxon>
        <taxon>Actinomycetota</taxon>
        <taxon>Actinomycetes</taxon>
        <taxon>Micrococcales</taxon>
        <taxon>Brevibacteriaceae</taxon>
        <taxon>Spelaeicoccus</taxon>
    </lineage>
</organism>
<comment type="caution">
    <text evidence="3">The sequence shown here is derived from an EMBL/GenBank/DDBJ whole genome shotgun (WGS) entry which is preliminary data.</text>
</comment>
<dbReference type="InterPro" id="IPR052030">
    <property type="entry name" value="Peptidase_M20/M20A_hydrolases"/>
</dbReference>
<name>A0A7Z0D2Y5_9MICO</name>
<dbReference type="CDD" id="cd03887">
    <property type="entry name" value="M20_Acy1L2"/>
    <property type="match status" value="1"/>
</dbReference>
<dbReference type="InterPro" id="IPR017144">
    <property type="entry name" value="Xaa-Arg_dipeptidase"/>
</dbReference>
<evidence type="ECO:0000313" key="3">
    <source>
        <dbReference type="EMBL" id="NYI67853.1"/>
    </source>
</evidence>
<accession>A0A7Z0D2Y5</accession>
<keyword evidence="3" id="KW-0378">Hydrolase</keyword>
<dbReference type="GO" id="GO:0071713">
    <property type="term" value="F:para-aminobenzoyl-glutamate hydrolase activity"/>
    <property type="evidence" value="ECO:0007669"/>
    <property type="project" value="TreeGrafter"/>
</dbReference>
<dbReference type="InterPro" id="IPR017439">
    <property type="entry name" value="Amidohydrolase"/>
</dbReference>
<protein>
    <recommendedName>
        <fullName evidence="1">Peptidase M20 domain-containing protein 2</fullName>
    </recommendedName>
</protein>
<dbReference type="PANTHER" id="PTHR30575:SF0">
    <property type="entry name" value="XAA-ARG DIPEPTIDASE"/>
    <property type="match status" value="1"/>
</dbReference>
<dbReference type="SUPFAM" id="SSF55031">
    <property type="entry name" value="Bacterial exopeptidase dimerisation domain"/>
    <property type="match status" value="1"/>
</dbReference>
<dbReference type="Proteomes" id="UP000539111">
    <property type="component" value="Unassembled WGS sequence"/>
</dbReference>
<dbReference type="Pfam" id="PF01546">
    <property type="entry name" value="Peptidase_M20"/>
    <property type="match status" value="1"/>
</dbReference>
<dbReference type="InterPro" id="IPR002933">
    <property type="entry name" value="Peptidase_M20"/>
</dbReference>
<dbReference type="InterPro" id="IPR011650">
    <property type="entry name" value="Peptidase_M20_dimer"/>
</dbReference>
<dbReference type="GO" id="GO:0016805">
    <property type="term" value="F:dipeptidase activity"/>
    <property type="evidence" value="ECO:0007669"/>
    <property type="project" value="InterPro"/>
</dbReference>
<feature type="domain" description="Peptidase M20 dimerisation" evidence="2">
    <location>
        <begin position="178"/>
        <end position="270"/>
    </location>
</feature>
<dbReference type="PANTHER" id="PTHR30575">
    <property type="entry name" value="PEPTIDASE M20"/>
    <property type="match status" value="1"/>
</dbReference>
<evidence type="ECO:0000256" key="1">
    <source>
        <dbReference type="PIRNR" id="PIRNR037226"/>
    </source>
</evidence>
<dbReference type="FunFam" id="3.30.70.360:FF:000004">
    <property type="entry name" value="Peptidase M20 domain-containing protein 2"/>
    <property type="match status" value="1"/>
</dbReference>
<dbReference type="GO" id="GO:0046657">
    <property type="term" value="P:folic acid catabolic process"/>
    <property type="evidence" value="ECO:0007669"/>
    <property type="project" value="TreeGrafter"/>
</dbReference>
<dbReference type="RefSeq" id="WP_179428133.1">
    <property type="nucleotide sequence ID" value="NZ_JACBZP010000001.1"/>
</dbReference>
<proteinExistence type="inferred from homology"/>
<dbReference type="Pfam" id="PF07687">
    <property type="entry name" value="M20_dimer"/>
    <property type="match status" value="1"/>
</dbReference>
<comment type="similarity">
    <text evidence="1">Belongs to the peptidase M20A family.</text>
</comment>
<evidence type="ECO:0000259" key="2">
    <source>
        <dbReference type="Pfam" id="PF07687"/>
    </source>
</evidence>
<dbReference type="InterPro" id="IPR036264">
    <property type="entry name" value="Bact_exopeptidase_dim_dom"/>
</dbReference>
<dbReference type="Gene3D" id="3.30.70.360">
    <property type="match status" value="1"/>
</dbReference>
<keyword evidence="4" id="KW-1185">Reference proteome</keyword>
<dbReference type="Gene3D" id="3.40.630.10">
    <property type="entry name" value="Zn peptidases"/>
    <property type="match status" value="1"/>
</dbReference>
<dbReference type="PIRSF" id="PIRSF037226">
    <property type="entry name" value="Amidohydrolase_ACY1L2_prd"/>
    <property type="match status" value="1"/>
</dbReference>
<reference evidence="3 4" key="1">
    <citation type="submission" date="2020-07" db="EMBL/GenBank/DDBJ databases">
        <title>Sequencing the genomes of 1000 actinobacteria strains.</title>
        <authorList>
            <person name="Klenk H.-P."/>
        </authorList>
    </citation>
    <scope>NUCLEOTIDE SEQUENCE [LARGE SCALE GENOMIC DNA]</scope>
    <source>
        <strain evidence="3 4">DSM 26341</strain>
    </source>
</reference>
<dbReference type="EMBL" id="JACBZP010000001">
    <property type="protein sequence ID" value="NYI67853.1"/>
    <property type="molecule type" value="Genomic_DNA"/>
</dbReference>